<evidence type="ECO:0000313" key="1">
    <source>
        <dbReference type="EMBL" id="AVH26355.1"/>
    </source>
</evidence>
<proteinExistence type="predicted"/>
<name>A0ABN5HH90_9VIBR</name>
<reference evidence="2" key="1">
    <citation type="submission" date="2017-12" db="EMBL/GenBank/DDBJ databases">
        <title>FDA dAtabase for Regulatory Grade micrObial Sequences (FDA-ARGOS): Supporting development and validation of Infectious Disease Dx tests.</title>
        <authorList>
            <person name="Hoffmann M."/>
            <person name="Allard M."/>
            <person name="Evans P."/>
            <person name="Brown E."/>
            <person name="Tallon L.J."/>
            <person name="Sadzewicz L."/>
            <person name="Sengamalay N."/>
            <person name="Ott S."/>
            <person name="Godinez A."/>
            <person name="Nagaraj S."/>
            <person name="Vavikolanu K."/>
            <person name="Aluvathingal J."/>
            <person name="Nadendla S."/>
            <person name="Hobson J."/>
            <person name="Sichtig H."/>
        </authorList>
    </citation>
    <scope>NUCLEOTIDE SEQUENCE [LARGE SCALE GENOMIC DNA]</scope>
    <source>
        <strain evidence="2">LMG 3418</strain>
    </source>
</reference>
<evidence type="ECO:0000313" key="2">
    <source>
        <dbReference type="Proteomes" id="UP000237665"/>
    </source>
</evidence>
<organism evidence="1 2">
    <name type="scientific">Vibrio diabolicus</name>
    <dbReference type="NCBI Taxonomy" id="50719"/>
    <lineage>
        <taxon>Bacteria</taxon>
        <taxon>Pseudomonadati</taxon>
        <taxon>Pseudomonadota</taxon>
        <taxon>Gammaproteobacteria</taxon>
        <taxon>Vibrionales</taxon>
        <taxon>Vibrionaceae</taxon>
        <taxon>Vibrio</taxon>
        <taxon>Vibrio diabolicus subgroup</taxon>
    </lineage>
</organism>
<accession>A0ABN5HH90</accession>
<dbReference type="Proteomes" id="UP000237665">
    <property type="component" value="Chromosome 1"/>
</dbReference>
<keyword evidence="2" id="KW-1185">Reference proteome</keyword>
<dbReference type="EMBL" id="CP014134">
    <property type="protein sequence ID" value="AVH26355.1"/>
    <property type="molecule type" value="Genomic_DNA"/>
</dbReference>
<sequence>MQFKFIATIEKRAIEFQTAIKLVTLFASSLTSLRYKRAERIKSNFFEKKWNCLEKARSE</sequence>
<gene>
    <name evidence="1" type="ORF">AL468_03620</name>
</gene>
<protein>
    <submittedName>
        <fullName evidence="1">Uncharacterized protein</fullName>
    </submittedName>
</protein>